<dbReference type="Pfam" id="PF04972">
    <property type="entry name" value="BON"/>
    <property type="match status" value="3"/>
</dbReference>
<feature type="domain" description="BON" evidence="2">
    <location>
        <begin position="3"/>
        <end position="71"/>
    </location>
</feature>
<dbReference type="PANTHER" id="PTHR34606">
    <property type="entry name" value="BON DOMAIN-CONTAINING PROTEIN"/>
    <property type="match status" value="1"/>
</dbReference>
<feature type="domain" description="BON" evidence="2">
    <location>
        <begin position="149"/>
        <end position="217"/>
    </location>
</feature>
<dbReference type="EMBL" id="MSTI01000040">
    <property type="protein sequence ID" value="OLV19167.1"/>
    <property type="molecule type" value="Genomic_DNA"/>
</dbReference>
<dbReference type="SMART" id="SM00749">
    <property type="entry name" value="BON"/>
    <property type="match status" value="2"/>
</dbReference>
<comment type="caution">
    <text evidence="3">The sequence shown here is derived from an EMBL/GenBank/DDBJ whole genome shotgun (WGS) entry which is preliminary data.</text>
</comment>
<reference evidence="3 4" key="1">
    <citation type="submission" date="2017-01" db="EMBL/GenBank/DDBJ databases">
        <title>Genome Analysis of Deinococcus marmoris KOPRI26562.</title>
        <authorList>
            <person name="Kim J.H."/>
            <person name="Oh H.-M."/>
        </authorList>
    </citation>
    <scope>NUCLEOTIDE SEQUENCE [LARGE SCALE GENOMIC DNA]</scope>
    <source>
        <strain evidence="3 4">KOPRI26562</strain>
    </source>
</reference>
<feature type="domain" description="BON" evidence="2">
    <location>
        <begin position="78"/>
        <end position="146"/>
    </location>
</feature>
<dbReference type="InterPro" id="IPR007055">
    <property type="entry name" value="BON_dom"/>
</dbReference>
<keyword evidence="4" id="KW-1185">Reference proteome</keyword>
<sequence length="223" mass="24361">MTRDQQLQELVMAELGFTPDLNLAQIGVTATSDVVTLTGTVNTFAQKLEALEATQRVDGVGGVVNRLYVRPVALHQRTDAEITQAALDRLIWSWIKALKTVTVKVEQGWMTLDGDLTWDYQRRAAHDAVACLIGVRGVTNRITVTPATTPDQVESSLKNAFIRRSEQDARQVMVAVSGGQVTLSGQTSSWAQREHAAHAAWSAMGVTEVNNHIKVTVPAWSTL</sequence>
<evidence type="ECO:0000313" key="4">
    <source>
        <dbReference type="Proteomes" id="UP000186607"/>
    </source>
</evidence>
<dbReference type="PANTHER" id="PTHR34606:SF4">
    <property type="entry name" value="OUTER MEMBRANE LIPOPROTEIN DOLP"/>
    <property type="match status" value="1"/>
</dbReference>
<evidence type="ECO:0000256" key="1">
    <source>
        <dbReference type="ARBA" id="ARBA00022729"/>
    </source>
</evidence>
<organism evidence="3 4">
    <name type="scientific">Deinococcus marmoris</name>
    <dbReference type="NCBI Taxonomy" id="249408"/>
    <lineage>
        <taxon>Bacteria</taxon>
        <taxon>Thermotogati</taxon>
        <taxon>Deinococcota</taxon>
        <taxon>Deinococci</taxon>
        <taxon>Deinococcales</taxon>
        <taxon>Deinococcaceae</taxon>
        <taxon>Deinococcus</taxon>
    </lineage>
</organism>
<protein>
    <submittedName>
        <fullName evidence="3">Osmotically inducible protein Y</fullName>
    </submittedName>
</protein>
<dbReference type="STRING" id="249408.BOO71_0003577"/>
<dbReference type="Gene3D" id="3.30.1340.30">
    <property type="match status" value="3"/>
</dbReference>
<accession>A0A1U7P1X5</accession>
<gene>
    <name evidence="3" type="ORF">BOO71_0003577</name>
</gene>
<name>A0A1U7P1X5_9DEIO</name>
<proteinExistence type="predicted"/>
<dbReference type="RefSeq" id="WP_075831081.1">
    <property type="nucleotide sequence ID" value="NZ_MSTI01000040.1"/>
</dbReference>
<dbReference type="Proteomes" id="UP000186607">
    <property type="component" value="Unassembled WGS sequence"/>
</dbReference>
<dbReference type="PROSITE" id="PS50914">
    <property type="entry name" value="BON"/>
    <property type="match status" value="3"/>
</dbReference>
<keyword evidence="1" id="KW-0732">Signal</keyword>
<evidence type="ECO:0000313" key="3">
    <source>
        <dbReference type="EMBL" id="OLV19167.1"/>
    </source>
</evidence>
<dbReference type="InterPro" id="IPR051686">
    <property type="entry name" value="Lipoprotein_DolP"/>
</dbReference>
<evidence type="ECO:0000259" key="2">
    <source>
        <dbReference type="PROSITE" id="PS50914"/>
    </source>
</evidence>
<dbReference type="InterPro" id="IPR014004">
    <property type="entry name" value="Transpt-assoc_nodulatn_dom_bac"/>
</dbReference>
<dbReference type="AlphaFoldDB" id="A0A1U7P1X5"/>